<evidence type="ECO:0000256" key="1">
    <source>
        <dbReference type="ARBA" id="ARBA00004496"/>
    </source>
</evidence>
<organism evidence="11 12">
    <name type="scientific">Sphenodon punctatus</name>
    <name type="common">Tuatara</name>
    <name type="synonym">Hatteria punctata</name>
    <dbReference type="NCBI Taxonomy" id="8508"/>
    <lineage>
        <taxon>Eukaryota</taxon>
        <taxon>Metazoa</taxon>
        <taxon>Chordata</taxon>
        <taxon>Craniata</taxon>
        <taxon>Vertebrata</taxon>
        <taxon>Euteleostomi</taxon>
        <taxon>Lepidosauria</taxon>
        <taxon>Sphenodontia</taxon>
        <taxon>Sphenodontidae</taxon>
        <taxon>Sphenodon</taxon>
    </lineage>
</organism>
<comment type="similarity">
    <text evidence="6">Belongs to the WD repeat WDR6 family.</text>
</comment>
<comment type="function">
    <text evidence="9">Together with methyltransferase FTSJ1, methylates the 2'-O-ribose of nucleotides at position 34 of the tRNA anticodon loop of substrate tRNAs. Required for the correct positioning of the substrate tRNA for methylation. Required to suppress amino acid starvation-induced autophagy. Enhances the STK11/LKB1-induced cell growth suppression activity.</text>
</comment>
<keyword evidence="5" id="KW-0677">Repeat</keyword>
<evidence type="ECO:0000256" key="8">
    <source>
        <dbReference type="ARBA" id="ARBA00041816"/>
    </source>
</evidence>
<dbReference type="GO" id="GO:0008180">
    <property type="term" value="C:COP9 signalosome"/>
    <property type="evidence" value="ECO:0007669"/>
    <property type="project" value="Ensembl"/>
</dbReference>
<dbReference type="GO" id="GO:0070314">
    <property type="term" value="P:G1 to G0 transition"/>
    <property type="evidence" value="ECO:0007669"/>
    <property type="project" value="Ensembl"/>
</dbReference>
<dbReference type="InterPro" id="IPR051973">
    <property type="entry name" value="tRNA_Anticodon_Mtase-Reg"/>
</dbReference>
<dbReference type="GO" id="GO:0030234">
    <property type="term" value="F:enzyme regulator activity"/>
    <property type="evidence" value="ECO:0007669"/>
    <property type="project" value="Ensembl"/>
</dbReference>
<proteinExistence type="inferred from homology"/>
<dbReference type="GO" id="GO:0005829">
    <property type="term" value="C:cytosol"/>
    <property type="evidence" value="ECO:0007669"/>
    <property type="project" value="Ensembl"/>
</dbReference>
<dbReference type="InterPro" id="IPR011044">
    <property type="entry name" value="Quino_amine_DH_bsu"/>
</dbReference>
<dbReference type="PANTHER" id="PTHR14344:SF3">
    <property type="entry name" value="WD REPEAT-CONTAINING PROTEIN 6"/>
    <property type="match status" value="1"/>
</dbReference>
<evidence type="ECO:0000256" key="6">
    <source>
        <dbReference type="ARBA" id="ARBA00038255"/>
    </source>
</evidence>
<sequence length="734" mass="78424">MTDAGAIYTYELATNAWALILEDASYQSYSLLAAARLGEGSVLCATGNLQGCVKVFPLSCPSQGKELRLEEGKIHSLTWALRPNQEPHTKSLFASSQAGILHWLEVSCSPPGGVTEVSVERRYLLPLCKQRWHTSVAFLPQGGLLVCGDRRGSLLLLACSLAPGSNTKEKREAESDAALAVPALPCKGAEPGLDGEPRLEGPTSLLFGLHGKLGVTSVTCHGDFIYSTGRDGCYRQLQVQGQQLQVLWKQRPCKGLEWLEQVRFAPDGSLWGLGFQASDFVLWSPSSSEALLRVPCGGGHRSWSYSRCFSSEAFAYIKSGDVLVYRRGAAPPRQRVLKESLHGRELTCVCHVGTVTTAGHGAVSVLVTGSEDTKVNVLAFGEQSRSVTQLAAISDHISSVRALAVTSPVQQGADGLSATLFSAGGRAQLECYQLLLRSDCSASGGVACQLIHVASHRLDEHWDCKKNRHKLIKMDPETRYMAVVVVAGANAPSLFLAAACSDGSVRLFQLLEPAQRLLLVAESFHHRRCVLKVQTFTHQLPGGARRHFLCSAATDGSIAFWDLSATLDRAAAAVEAGSREMQPLALGAPATIQAHSCGVNSLRVQKTAAGRYLVASGSDDGSIHICAVSVEPGSAAPPGGSAGAGIRVLRQLSRQRAHAAHVTGLWFLRPDLLLSASVDQRLTLWRLQEGGLAFQGSRLCPVADVAALECWEAGEQSCHCVVCGQGLEILRCPA</sequence>
<gene>
    <name evidence="11" type="primary">WDR6</name>
</gene>
<dbReference type="Ensembl" id="ENSSPUT00000005676.1">
    <property type="protein sequence ID" value="ENSSPUP00000005342.1"/>
    <property type="gene ID" value="ENSSPUG00000004121.1"/>
</dbReference>
<dbReference type="GO" id="GO:0000049">
    <property type="term" value="F:tRNA binding"/>
    <property type="evidence" value="ECO:0007669"/>
    <property type="project" value="Ensembl"/>
</dbReference>
<name>A0A8D0L367_SPHPU</name>
<accession>A0A8D0L367</accession>
<keyword evidence="2" id="KW-0963">Cytoplasm</keyword>
<dbReference type="SUPFAM" id="SSF50978">
    <property type="entry name" value="WD40 repeat-like"/>
    <property type="match status" value="1"/>
</dbReference>
<reference evidence="11" key="2">
    <citation type="submission" date="2025-09" db="UniProtKB">
        <authorList>
            <consortium name="Ensembl"/>
        </authorList>
    </citation>
    <scope>IDENTIFICATION</scope>
</reference>
<comment type="subunit">
    <text evidence="10">Interacts with FTSJ1; the interaction is direct, and required for 2'-O-methylation of position 34 in substrate tRNAs. Interacts with IRS4. Interacts with STK11/LKB1.</text>
</comment>
<evidence type="ECO:0000256" key="9">
    <source>
        <dbReference type="ARBA" id="ARBA00045751"/>
    </source>
</evidence>
<dbReference type="AlphaFoldDB" id="A0A8D0L367"/>
<evidence type="ECO:0000313" key="11">
    <source>
        <dbReference type="Ensembl" id="ENSSPUP00000005342.1"/>
    </source>
</evidence>
<keyword evidence="12" id="KW-1185">Reference proteome</keyword>
<keyword evidence="4" id="KW-0819">tRNA processing</keyword>
<dbReference type="Gene3D" id="2.130.10.10">
    <property type="entry name" value="YVTN repeat-like/Quinoprotein amine dehydrogenase"/>
    <property type="match status" value="2"/>
</dbReference>
<evidence type="ECO:0000256" key="2">
    <source>
        <dbReference type="ARBA" id="ARBA00022490"/>
    </source>
</evidence>
<dbReference type="GO" id="GO:0005886">
    <property type="term" value="C:plasma membrane"/>
    <property type="evidence" value="ECO:0007669"/>
    <property type="project" value="Ensembl"/>
</dbReference>
<evidence type="ECO:0000256" key="10">
    <source>
        <dbReference type="ARBA" id="ARBA00047056"/>
    </source>
</evidence>
<dbReference type="GO" id="GO:0002130">
    <property type="term" value="P:wobble position ribose methylation"/>
    <property type="evidence" value="ECO:0007669"/>
    <property type="project" value="Ensembl"/>
</dbReference>
<evidence type="ECO:0000256" key="4">
    <source>
        <dbReference type="ARBA" id="ARBA00022694"/>
    </source>
</evidence>
<evidence type="ECO:0000256" key="5">
    <source>
        <dbReference type="ARBA" id="ARBA00022737"/>
    </source>
</evidence>
<keyword evidence="3" id="KW-0853">WD repeat</keyword>
<reference evidence="11" key="1">
    <citation type="submission" date="2025-08" db="UniProtKB">
        <authorList>
            <consortium name="Ensembl"/>
        </authorList>
    </citation>
    <scope>IDENTIFICATION</scope>
</reference>
<dbReference type="InterPro" id="IPR015943">
    <property type="entry name" value="WD40/YVTN_repeat-like_dom_sf"/>
</dbReference>
<dbReference type="SUPFAM" id="SSF50969">
    <property type="entry name" value="YVTN repeat-like/Quinoprotein amine dehydrogenase"/>
    <property type="match status" value="1"/>
</dbReference>
<protein>
    <recommendedName>
        <fullName evidence="7">tRNA (34-2'-O)-methyltransferase regulator WDR6</fullName>
    </recommendedName>
    <alternativeName>
        <fullName evidence="8">WD repeat-containing protein 6</fullName>
    </alternativeName>
</protein>
<dbReference type="InterPro" id="IPR001680">
    <property type="entry name" value="WD40_rpt"/>
</dbReference>
<dbReference type="Proteomes" id="UP000694392">
    <property type="component" value="Unplaced"/>
</dbReference>
<dbReference type="SMART" id="SM00320">
    <property type="entry name" value="WD40"/>
    <property type="match status" value="5"/>
</dbReference>
<dbReference type="Pfam" id="PF00400">
    <property type="entry name" value="WD40"/>
    <property type="match status" value="1"/>
</dbReference>
<evidence type="ECO:0000256" key="7">
    <source>
        <dbReference type="ARBA" id="ARBA00040154"/>
    </source>
</evidence>
<dbReference type="GO" id="GO:0008285">
    <property type="term" value="P:negative regulation of cell population proliferation"/>
    <property type="evidence" value="ECO:0007669"/>
    <property type="project" value="Ensembl"/>
</dbReference>
<dbReference type="InterPro" id="IPR036322">
    <property type="entry name" value="WD40_repeat_dom_sf"/>
</dbReference>
<dbReference type="GO" id="GO:0010507">
    <property type="term" value="P:negative regulation of autophagy"/>
    <property type="evidence" value="ECO:0007669"/>
    <property type="project" value="Ensembl"/>
</dbReference>
<evidence type="ECO:0000313" key="12">
    <source>
        <dbReference type="Proteomes" id="UP000694392"/>
    </source>
</evidence>
<comment type="subcellular location">
    <subcellularLocation>
        <location evidence="1">Cytoplasm</location>
    </subcellularLocation>
</comment>
<dbReference type="PANTHER" id="PTHR14344">
    <property type="entry name" value="WD REPEAT PROTEIN"/>
    <property type="match status" value="1"/>
</dbReference>
<dbReference type="OMA" id="FWDITSD"/>
<dbReference type="GeneTree" id="ENSGT00420000029923"/>
<evidence type="ECO:0000256" key="3">
    <source>
        <dbReference type="ARBA" id="ARBA00022574"/>
    </source>
</evidence>